<protein>
    <recommendedName>
        <fullName evidence="4">Peptidase inhibitor family I36</fullName>
    </recommendedName>
</protein>
<keyword evidence="1" id="KW-0732">Signal</keyword>
<proteinExistence type="predicted"/>
<sequence>MRRIAQAAAALSLAFGVLTTIGSTGAHAATYHGCPDGYVCIYPENAGWNNDTPSHFYFEYGTYNLTDMHGLHRIENNQTGGATMRTCTGYNGTGCEGYLPAQWGITKDLTPINSITLQA</sequence>
<evidence type="ECO:0000313" key="3">
    <source>
        <dbReference type="Proteomes" id="UP000645555"/>
    </source>
</evidence>
<feature type="signal peptide" evidence="1">
    <location>
        <begin position="1"/>
        <end position="28"/>
    </location>
</feature>
<gene>
    <name evidence="2" type="ORF">GCM10010515_32920</name>
</gene>
<keyword evidence="3" id="KW-1185">Reference proteome</keyword>
<evidence type="ECO:0008006" key="4">
    <source>
        <dbReference type="Google" id="ProtNLM"/>
    </source>
</evidence>
<dbReference type="AlphaFoldDB" id="A0A918KHC0"/>
<evidence type="ECO:0000256" key="1">
    <source>
        <dbReference type="SAM" id="SignalP"/>
    </source>
</evidence>
<accession>A0A918KHC0</accession>
<dbReference type="Proteomes" id="UP000645555">
    <property type="component" value="Unassembled WGS sequence"/>
</dbReference>
<feature type="chain" id="PRO_5037229224" description="Peptidase inhibitor family I36" evidence="1">
    <location>
        <begin position="29"/>
        <end position="119"/>
    </location>
</feature>
<comment type="caution">
    <text evidence="2">The sequence shown here is derived from an EMBL/GenBank/DDBJ whole genome shotgun (WGS) entry which is preliminary data.</text>
</comment>
<evidence type="ECO:0000313" key="2">
    <source>
        <dbReference type="EMBL" id="GGX62672.1"/>
    </source>
</evidence>
<dbReference type="EMBL" id="BMWD01000010">
    <property type="protein sequence ID" value="GGX62672.1"/>
    <property type="molecule type" value="Genomic_DNA"/>
</dbReference>
<reference evidence="2" key="2">
    <citation type="submission" date="2020-09" db="EMBL/GenBank/DDBJ databases">
        <authorList>
            <person name="Sun Q."/>
            <person name="Ohkuma M."/>
        </authorList>
    </citation>
    <scope>NUCLEOTIDE SEQUENCE</scope>
    <source>
        <strain evidence="2">JCM 4956</strain>
    </source>
</reference>
<organism evidence="2 3">
    <name type="scientific">Streptomyces fructofermentans</name>
    <dbReference type="NCBI Taxonomy" id="152141"/>
    <lineage>
        <taxon>Bacteria</taxon>
        <taxon>Bacillati</taxon>
        <taxon>Actinomycetota</taxon>
        <taxon>Actinomycetes</taxon>
        <taxon>Kitasatosporales</taxon>
        <taxon>Streptomycetaceae</taxon>
        <taxon>Streptomyces</taxon>
    </lineage>
</organism>
<name>A0A918KHC0_9ACTN</name>
<reference evidence="2" key="1">
    <citation type="journal article" date="2014" name="Int. J. Syst. Evol. Microbiol.">
        <title>Complete genome sequence of Corynebacterium casei LMG S-19264T (=DSM 44701T), isolated from a smear-ripened cheese.</title>
        <authorList>
            <consortium name="US DOE Joint Genome Institute (JGI-PGF)"/>
            <person name="Walter F."/>
            <person name="Albersmeier A."/>
            <person name="Kalinowski J."/>
            <person name="Ruckert C."/>
        </authorList>
    </citation>
    <scope>NUCLEOTIDE SEQUENCE</scope>
    <source>
        <strain evidence="2">JCM 4956</strain>
    </source>
</reference>